<sequence>MMAKSDGTDGSIEPTLSPPEGYESWLEYAVAMFDAKAVSDPAFDNADWATRRKAHASLWAEFSDLRLRAGLPPLEPKGLTHTLMQASSMAPPARTREADERIASAAPLNPSEHKPRFLLDLMDEMPRSDEIEFDPPPVVIAAREVDFD</sequence>
<evidence type="ECO:0000313" key="3">
    <source>
        <dbReference type="Proteomes" id="UP001244295"/>
    </source>
</evidence>
<organism evidence="2 3">
    <name type="scientific">Variovorax boronicumulans</name>
    <dbReference type="NCBI Taxonomy" id="436515"/>
    <lineage>
        <taxon>Bacteria</taxon>
        <taxon>Pseudomonadati</taxon>
        <taxon>Pseudomonadota</taxon>
        <taxon>Betaproteobacteria</taxon>
        <taxon>Burkholderiales</taxon>
        <taxon>Comamonadaceae</taxon>
        <taxon>Variovorax</taxon>
    </lineage>
</organism>
<feature type="region of interest" description="Disordered" evidence="1">
    <location>
        <begin position="85"/>
        <end position="109"/>
    </location>
</feature>
<dbReference type="AlphaFoldDB" id="A0AAW8DSP5"/>
<evidence type="ECO:0000256" key="1">
    <source>
        <dbReference type="SAM" id="MobiDB-lite"/>
    </source>
</evidence>
<reference evidence="2" key="1">
    <citation type="submission" date="2023-07" db="EMBL/GenBank/DDBJ databases">
        <title>Sorghum-associated microbial communities from plants grown in Nebraska, USA.</title>
        <authorList>
            <person name="Schachtman D."/>
        </authorList>
    </citation>
    <scope>NUCLEOTIDE SEQUENCE</scope>
    <source>
        <strain evidence="2">DS2795</strain>
    </source>
</reference>
<protein>
    <recommendedName>
        <fullName evidence="4">DUF2934 domain-containing protein</fullName>
    </recommendedName>
</protein>
<dbReference type="Proteomes" id="UP001244295">
    <property type="component" value="Unassembled WGS sequence"/>
</dbReference>
<proteinExistence type="predicted"/>
<name>A0AAW8DSP5_9BURK</name>
<comment type="caution">
    <text evidence="2">The sequence shown here is derived from an EMBL/GenBank/DDBJ whole genome shotgun (WGS) entry which is preliminary data.</text>
</comment>
<accession>A0AAW8DSP5</accession>
<dbReference type="RefSeq" id="WP_307636166.1">
    <property type="nucleotide sequence ID" value="NZ_JAUSRR010000002.1"/>
</dbReference>
<gene>
    <name evidence="2" type="ORF">J2W25_001568</name>
</gene>
<evidence type="ECO:0000313" key="2">
    <source>
        <dbReference type="EMBL" id="MDP9922553.1"/>
    </source>
</evidence>
<evidence type="ECO:0008006" key="4">
    <source>
        <dbReference type="Google" id="ProtNLM"/>
    </source>
</evidence>
<dbReference type="EMBL" id="JAUSRR010000002">
    <property type="protein sequence ID" value="MDP9922553.1"/>
    <property type="molecule type" value="Genomic_DNA"/>
</dbReference>